<dbReference type="Gene3D" id="1.20.120.160">
    <property type="entry name" value="HPT domain"/>
    <property type="match status" value="1"/>
</dbReference>
<dbReference type="SUPFAM" id="SSF47226">
    <property type="entry name" value="Histidine-containing phosphotransfer domain, HPT domain"/>
    <property type="match status" value="1"/>
</dbReference>
<organism evidence="1 2">
    <name type="scientific">Dyadobacter chenwenxiniae</name>
    <dbReference type="NCBI Taxonomy" id="2906456"/>
    <lineage>
        <taxon>Bacteria</taxon>
        <taxon>Pseudomonadati</taxon>
        <taxon>Bacteroidota</taxon>
        <taxon>Cytophagia</taxon>
        <taxon>Cytophagales</taxon>
        <taxon>Spirosomataceae</taxon>
        <taxon>Dyadobacter</taxon>
    </lineage>
</organism>
<dbReference type="EMBL" id="JAJTTC010000005">
    <property type="protein sequence ID" value="MCF0063829.1"/>
    <property type="molecule type" value="Genomic_DNA"/>
</dbReference>
<accession>A0A9X1PP28</accession>
<dbReference type="GO" id="GO:0000160">
    <property type="term" value="P:phosphorelay signal transduction system"/>
    <property type="evidence" value="ECO:0007669"/>
    <property type="project" value="InterPro"/>
</dbReference>
<comment type="caution">
    <text evidence="1">The sequence shown here is derived from an EMBL/GenBank/DDBJ whole genome shotgun (WGS) entry which is preliminary data.</text>
</comment>
<reference evidence="1" key="1">
    <citation type="submission" date="2021-12" db="EMBL/GenBank/DDBJ databases">
        <title>Novel species in genus Dyadobacter.</title>
        <authorList>
            <person name="Ma C."/>
        </authorList>
    </citation>
    <scope>NUCLEOTIDE SEQUENCE</scope>
    <source>
        <strain evidence="1">LJ419</strain>
    </source>
</reference>
<dbReference type="AlphaFoldDB" id="A0A9X1PP28"/>
<dbReference type="InterPro" id="IPR036641">
    <property type="entry name" value="HPT_dom_sf"/>
</dbReference>
<evidence type="ECO:0000313" key="2">
    <source>
        <dbReference type="Proteomes" id="UP001139000"/>
    </source>
</evidence>
<gene>
    <name evidence="1" type="ORF">LXM26_20105</name>
</gene>
<sequence length="111" mass="13006">MIDRSFLTKLMSGDEKLVSHFISIFETQVPAQVSLLAGLCENKDWEELSSAFHSLKTQFNYVLMNEFAEQMREMEESVDNGETAFIAVRIADFTRKFDYFWQTEFTEKRAL</sequence>
<dbReference type="Proteomes" id="UP001139000">
    <property type="component" value="Unassembled WGS sequence"/>
</dbReference>
<name>A0A9X1PP28_9BACT</name>
<evidence type="ECO:0008006" key="3">
    <source>
        <dbReference type="Google" id="ProtNLM"/>
    </source>
</evidence>
<proteinExistence type="predicted"/>
<dbReference type="RefSeq" id="WP_234656752.1">
    <property type="nucleotide sequence ID" value="NZ_CP094997.1"/>
</dbReference>
<protein>
    <recommendedName>
        <fullName evidence="3">Hpt domain-containing protein</fullName>
    </recommendedName>
</protein>
<evidence type="ECO:0000313" key="1">
    <source>
        <dbReference type="EMBL" id="MCF0063829.1"/>
    </source>
</evidence>
<keyword evidence="2" id="KW-1185">Reference proteome</keyword>